<evidence type="ECO:0000313" key="2">
    <source>
        <dbReference type="EMBL" id="RMI14202.1"/>
    </source>
</evidence>
<evidence type="ECO:0000259" key="1">
    <source>
        <dbReference type="PROSITE" id="PS50943"/>
    </source>
</evidence>
<reference evidence="2 3" key="1">
    <citation type="submission" date="2018-10" db="EMBL/GenBank/DDBJ databases">
        <title>Isolation, diversity and antifungal activity of actinobacteria from wheat.</title>
        <authorList>
            <person name="Han C."/>
        </authorList>
    </citation>
    <scope>NUCLEOTIDE SEQUENCE [LARGE SCALE GENOMIC DNA]</scope>
    <source>
        <strain evidence="2 3">NEAU-YY56</strain>
    </source>
</reference>
<dbReference type="SMART" id="SM00530">
    <property type="entry name" value="HTH_XRE"/>
    <property type="match status" value="1"/>
</dbReference>
<accession>A0A3M2JK57</accession>
<sequence>MTTIADRVRQARLAAGLSQTALAGDALSPSYISLIESGRREPTDAALGVLAERLGSTVEYLKHGDEGPAEARAKLALDYARLDLVSGEASSARDRILALELDFVTRQVRVEAQLALAQAHEMLGDLESAVAVLEPLLTQARAESHHLDAAAAATALVASYVESGDLGRAIELGDRQLAELEEAGLTGTDEHLRLGSTTLWSYVERGDLLYATHRASELIRQAESLGTPRGRGSVYWNAALVAEQRHDYALAKRYTERALALLGEGEVSRDIPRLRLNYAWLLLRSDPAEPVAALEQLDRAAPELAVSGSEVEMARLDVERSRAHLMLGDPVAAEGYGRAALDRLGDAPRLDGAAAQLAIGDALHSRGETEAASRAYRWAADMLGMMSASRQSAAVWRELGDRFLGNGDVTGAAQAFDRALREAGFRPAVPAVLWEAWSVAAQD</sequence>
<dbReference type="Gene3D" id="1.25.40.10">
    <property type="entry name" value="Tetratricopeptide repeat domain"/>
    <property type="match status" value="2"/>
</dbReference>
<dbReference type="SUPFAM" id="SSF48452">
    <property type="entry name" value="TPR-like"/>
    <property type="match status" value="2"/>
</dbReference>
<dbReference type="PROSITE" id="PS50943">
    <property type="entry name" value="HTH_CROC1"/>
    <property type="match status" value="1"/>
</dbReference>
<dbReference type="InterPro" id="IPR019734">
    <property type="entry name" value="TPR_rpt"/>
</dbReference>
<dbReference type="Gene3D" id="1.10.260.40">
    <property type="entry name" value="lambda repressor-like DNA-binding domains"/>
    <property type="match status" value="1"/>
</dbReference>
<dbReference type="InterPro" id="IPR001387">
    <property type="entry name" value="Cro/C1-type_HTH"/>
</dbReference>
<dbReference type="InterPro" id="IPR010982">
    <property type="entry name" value="Lambda_DNA-bd_dom_sf"/>
</dbReference>
<keyword evidence="3" id="KW-1185">Reference proteome</keyword>
<evidence type="ECO:0000313" key="3">
    <source>
        <dbReference type="Proteomes" id="UP000269289"/>
    </source>
</evidence>
<dbReference type="InterPro" id="IPR011990">
    <property type="entry name" value="TPR-like_helical_dom_sf"/>
</dbReference>
<dbReference type="GO" id="GO:0003677">
    <property type="term" value="F:DNA binding"/>
    <property type="evidence" value="ECO:0007669"/>
    <property type="project" value="InterPro"/>
</dbReference>
<protein>
    <submittedName>
        <fullName evidence="2">Helix-turn-helix domain-containing protein</fullName>
    </submittedName>
</protein>
<dbReference type="CDD" id="cd00093">
    <property type="entry name" value="HTH_XRE"/>
    <property type="match status" value="1"/>
</dbReference>
<dbReference type="OrthoDB" id="3675359at2"/>
<dbReference type="Proteomes" id="UP000269289">
    <property type="component" value="Unassembled WGS sequence"/>
</dbReference>
<dbReference type="SUPFAM" id="SSF47413">
    <property type="entry name" value="lambda repressor-like DNA-binding domains"/>
    <property type="match status" value="1"/>
</dbReference>
<dbReference type="EMBL" id="RFFI01000003">
    <property type="protein sequence ID" value="RMI14202.1"/>
    <property type="molecule type" value="Genomic_DNA"/>
</dbReference>
<organism evidence="2 3">
    <name type="scientific">Cellulomonas triticagri</name>
    <dbReference type="NCBI Taxonomy" id="2483352"/>
    <lineage>
        <taxon>Bacteria</taxon>
        <taxon>Bacillati</taxon>
        <taxon>Actinomycetota</taxon>
        <taxon>Actinomycetes</taxon>
        <taxon>Micrococcales</taxon>
        <taxon>Cellulomonadaceae</taxon>
        <taxon>Cellulomonas</taxon>
    </lineage>
</organism>
<dbReference type="AlphaFoldDB" id="A0A3M2JK57"/>
<feature type="domain" description="HTH cro/C1-type" evidence="1">
    <location>
        <begin position="8"/>
        <end position="61"/>
    </location>
</feature>
<gene>
    <name evidence="2" type="ORF">EBM89_00960</name>
</gene>
<dbReference type="SMART" id="SM00028">
    <property type="entry name" value="TPR"/>
    <property type="match status" value="4"/>
</dbReference>
<dbReference type="RefSeq" id="WP_122147594.1">
    <property type="nucleotide sequence ID" value="NZ_RFFI01000003.1"/>
</dbReference>
<proteinExistence type="predicted"/>
<dbReference type="Pfam" id="PF01381">
    <property type="entry name" value="HTH_3"/>
    <property type="match status" value="1"/>
</dbReference>
<name>A0A3M2JK57_9CELL</name>
<comment type="caution">
    <text evidence="2">The sequence shown here is derived from an EMBL/GenBank/DDBJ whole genome shotgun (WGS) entry which is preliminary data.</text>
</comment>